<keyword evidence="2" id="KW-1185">Reference proteome</keyword>
<comment type="caution">
    <text evidence="1">The sequence shown here is derived from an EMBL/GenBank/DDBJ whole genome shotgun (WGS) entry which is preliminary data.</text>
</comment>
<sequence>MSGVLTSILTIGSPHSPWIYELRWIYFGFQNFAICADDPVHVCSSVRDYPGICGADHLEEFPDHLQDNAQWDEKSSPQHLPFLCEASSSAQLYDKNFDESDVDDQSRGKLGIAKAGNSESTSKMWFSRQVRLAL</sequence>
<protein>
    <submittedName>
        <fullName evidence="1">Uncharacterized protein</fullName>
    </submittedName>
</protein>
<gene>
    <name evidence="1" type="primary">Acey_s0005.g2670</name>
    <name evidence="1" type="synonym">Acey-B0336.7</name>
    <name evidence="1" type="ORF">Y032_0005g2670</name>
</gene>
<name>A0A016VUQ2_9BILA</name>
<dbReference type="Proteomes" id="UP000024635">
    <property type="component" value="Unassembled WGS sequence"/>
</dbReference>
<dbReference type="OrthoDB" id="5866893at2759"/>
<proteinExistence type="predicted"/>
<evidence type="ECO:0000313" key="2">
    <source>
        <dbReference type="Proteomes" id="UP000024635"/>
    </source>
</evidence>
<evidence type="ECO:0000313" key="1">
    <source>
        <dbReference type="EMBL" id="EYC30483.1"/>
    </source>
</evidence>
<dbReference type="EMBL" id="JARK01001341">
    <property type="protein sequence ID" value="EYC30483.1"/>
    <property type="molecule type" value="Genomic_DNA"/>
</dbReference>
<dbReference type="AlphaFoldDB" id="A0A016VUQ2"/>
<organism evidence="1 2">
    <name type="scientific">Ancylostoma ceylanicum</name>
    <dbReference type="NCBI Taxonomy" id="53326"/>
    <lineage>
        <taxon>Eukaryota</taxon>
        <taxon>Metazoa</taxon>
        <taxon>Ecdysozoa</taxon>
        <taxon>Nematoda</taxon>
        <taxon>Chromadorea</taxon>
        <taxon>Rhabditida</taxon>
        <taxon>Rhabditina</taxon>
        <taxon>Rhabditomorpha</taxon>
        <taxon>Strongyloidea</taxon>
        <taxon>Ancylostomatidae</taxon>
        <taxon>Ancylostomatinae</taxon>
        <taxon>Ancylostoma</taxon>
    </lineage>
</organism>
<accession>A0A016VUQ2</accession>
<reference evidence="2" key="1">
    <citation type="journal article" date="2015" name="Nat. Genet.">
        <title>The genome and transcriptome of the zoonotic hookworm Ancylostoma ceylanicum identify infection-specific gene families.</title>
        <authorList>
            <person name="Schwarz E.M."/>
            <person name="Hu Y."/>
            <person name="Antoshechkin I."/>
            <person name="Miller M.M."/>
            <person name="Sternberg P.W."/>
            <person name="Aroian R.V."/>
        </authorList>
    </citation>
    <scope>NUCLEOTIDE SEQUENCE</scope>
    <source>
        <strain evidence="2">HY135</strain>
    </source>
</reference>